<evidence type="ECO:0000313" key="3">
    <source>
        <dbReference type="Proteomes" id="UP000234681"/>
    </source>
</evidence>
<keyword evidence="1" id="KW-0812">Transmembrane</keyword>
<reference evidence="2 3" key="1">
    <citation type="submission" date="2005-09" db="EMBL/GenBank/DDBJ databases">
        <authorList>
            <person name="Mural R.J."/>
            <person name="Li P.W."/>
            <person name="Adams M.D."/>
            <person name="Amanatides P.G."/>
            <person name="Baden-Tillson H."/>
            <person name="Barnstead M."/>
            <person name="Chin S.H."/>
            <person name="Dew I."/>
            <person name="Evans C.A."/>
            <person name="Ferriera S."/>
            <person name="Flanigan M."/>
            <person name="Fosler C."/>
            <person name="Glodek A."/>
            <person name="Gu Z."/>
            <person name="Holt R.A."/>
            <person name="Jennings D."/>
            <person name="Kraft C.L."/>
            <person name="Lu F."/>
            <person name="Nguyen T."/>
            <person name="Nusskern D.R."/>
            <person name="Pfannkoch C.M."/>
            <person name="Sitter C."/>
            <person name="Sutton G.G."/>
            <person name="Venter J.C."/>
            <person name="Wang Z."/>
            <person name="Woodage T."/>
            <person name="Zheng X.H."/>
            <person name="Zhong F."/>
        </authorList>
    </citation>
    <scope>NUCLEOTIDE SEQUENCE [LARGE SCALE GENOMIC DNA]</scope>
    <source>
        <strain>BN</strain>
        <strain evidence="3">Sprague-Dawley</strain>
    </source>
</reference>
<protein>
    <submittedName>
        <fullName evidence="2">RCG25491</fullName>
    </submittedName>
</protein>
<keyword evidence="1" id="KW-0472">Membrane</keyword>
<keyword evidence="1" id="KW-1133">Transmembrane helix</keyword>
<accession>A6I1G0</accession>
<name>A6I1G0_RAT</name>
<feature type="transmembrane region" description="Helical" evidence="1">
    <location>
        <begin position="53"/>
        <end position="79"/>
    </location>
</feature>
<dbReference type="Proteomes" id="UP000234681">
    <property type="component" value="Chromosome 8"/>
</dbReference>
<organism evidence="2 3">
    <name type="scientific">Rattus norvegicus</name>
    <name type="common">Rat</name>
    <dbReference type="NCBI Taxonomy" id="10116"/>
    <lineage>
        <taxon>Eukaryota</taxon>
        <taxon>Metazoa</taxon>
        <taxon>Chordata</taxon>
        <taxon>Craniata</taxon>
        <taxon>Vertebrata</taxon>
        <taxon>Euteleostomi</taxon>
        <taxon>Mammalia</taxon>
        <taxon>Eutheria</taxon>
        <taxon>Euarchontoglires</taxon>
        <taxon>Glires</taxon>
        <taxon>Rodentia</taxon>
        <taxon>Myomorpha</taxon>
        <taxon>Muroidea</taxon>
        <taxon>Muridae</taxon>
        <taxon>Murinae</taxon>
        <taxon>Rattus</taxon>
    </lineage>
</organism>
<dbReference type="AlphaFoldDB" id="A6I1G0"/>
<proteinExistence type="predicted"/>
<evidence type="ECO:0000313" key="2">
    <source>
        <dbReference type="EMBL" id="EDL77767.1"/>
    </source>
</evidence>
<gene>
    <name evidence="2" type="ORF">rCG_25491</name>
</gene>
<sequence>MRTKIQIFSIIFFHCSIHVKAGYHGIHLSIRDLETGGSKTHTHTHPHTPTHTLLFKCILLSMIVHSTIVITTVFLFIIFHWG</sequence>
<dbReference type="EMBL" id="CH473954">
    <property type="protein sequence ID" value="EDL77767.1"/>
    <property type="molecule type" value="Genomic_DNA"/>
</dbReference>
<evidence type="ECO:0000256" key="1">
    <source>
        <dbReference type="SAM" id="Phobius"/>
    </source>
</evidence>